<dbReference type="Proteomes" id="UP001345219">
    <property type="component" value="Chromosome 11"/>
</dbReference>
<sequence>MNSMTSAGILSVSERGKKSNWHIGSCLPAFDSQQHINLASLPKDYPEYYISTRLILGLLALSGKSSHGMMEHLTWKGESIAH</sequence>
<reference evidence="1 2" key="1">
    <citation type="journal article" date="2023" name="Hortic Res">
        <title>Pangenome of water caltrop reveals structural variations and asymmetric subgenome divergence after allopolyploidization.</title>
        <authorList>
            <person name="Zhang X."/>
            <person name="Chen Y."/>
            <person name="Wang L."/>
            <person name="Yuan Y."/>
            <person name="Fang M."/>
            <person name="Shi L."/>
            <person name="Lu R."/>
            <person name="Comes H.P."/>
            <person name="Ma Y."/>
            <person name="Chen Y."/>
            <person name="Huang G."/>
            <person name="Zhou Y."/>
            <person name="Zheng Z."/>
            <person name="Qiu Y."/>
        </authorList>
    </citation>
    <scope>NUCLEOTIDE SEQUENCE [LARGE SCALE GENOMIC DNA]</scope>
    <source>
        <tissue evidence="1">Roots</tissue>
    </source>
</reference>
<gene>
    <name evidence="1" type="ORF">SAY87_013119</name>
</gene>
<evidence type="ECO:0000313" key="2">
    <source>
        <dbReference type="Proteomes" id="UP001345219"/>
    </source>
</evidence>
<protein>
    <submittedName>
        <fullName evidence="1">Uncharacterized protein</fullName>
    </submittedName>
</protein>
<dbReference type="EMBL" id="JAXIOK010000008">
    <property type="protein sequence ID" value="KAK4763681.1"/>
    <property type="molecule type" value="Genomic_DNA"/>
</dbReference>
<proteinExistence type="predicted"/>
<organism evidence="1 2">
    <name type="scientific">Trapa incisa</name>
    <dbReference type="NCBI Taxonomy" id="236973"/>
    <lineage>
        <taxon>Eukaryota</taxon>
        <taxon>Viridiplantae</taxon>
        <taxon>Streptophyta</taxon>
        <taxon>Embryophyta</taxon>
        <taxon>Tracheophyta</taxon>
        <taxon>Spermatophyta</taxon>
        <taxon>Magnoliopsida</taxon>
        <taxon>eudicotyledons</taxon>
        <taxon>Gunneridae</taxon>
        <taxon>Pentapetalae</taxon>
        <taxon>rosids</taxon>
        <taxon>malvids</taxon>
        <taxon>Myrtales</taxon>
        <taxon>Lythraceae</taxon>
        <taxon>Trapa</taxon>
    </lineage>
</organism>
<evidence type="ECO:0000313" key="1">
    <source>
        <dbReference type="EMBL" id="KAK4763681.1"/>
    </source>
</evidence>
<dbReference type="AlphaFoldDB" id="A0AAN7QCG2"/>
<name>A0AAN7QCG2_9MYRT</name>
<comment type="caution">
    <text evidence="1">The sequence shown here is derived from an EMBL/GenBank/DDBJ whole genome shotgun (WGS) entry which is preliminary data.</text>
</comment>
<keyword evidence="2" id="KW-1185">Reference proteome</keyword>
<accession>A0AAN7QCG2</accession>